<gene>
    <name evidence="2" type="ORF">CCAE0312_LOCUS8464</name>
</gene>
<keyword evidence="1" id="KW-0472">Membrane</keyword>
<evidence type="ECO:0000313" key="2">
    <source>
        <dbReference type="EMBL" id="CAD9236370.1"/>
    </source>
</evidence>
<organism evidence="2">
    <name type="scientific">Compsopogon caeruleus</name>
    <dbReference type="NCBI Taxonomy" id="31354"/>
    <lineage>
        <taxon>Eukaryota</taxon>
        <taxon>Rhodophyta</taxon>
        <taxon>Compsopogonophyceae</taxon>
        <taxon>Compsopogonales</taxon>
        <taxon>Compsopogonaceae</taxon>
        <taxon>Compsopogon</taxon>
    </lineage>
</organism>
<evidence type="ECO:0000256" key="1">
    <source>
        <dbReference type="SAM" id="Phobius"/>
    </source>
</evidence>
<protein>
    <recommendedName>
        <fullName evidence="3">Sulfotransferase domain-containing protein</fullName>
    </recommendedName>
</protein>
<dbReference type="InterPro" id="IPR027417">
    <property type="entry name" value="P-loop_NTPase"/>
</dbReference>
<name>A0A7S1TJ58_9RHOD</name>
<proteinExistence type="predicted"/>
<dbReference type="InterPro" id="IPR040632">
    <property type="entry name" value="Sulfotransfer_4"/>
</dbReference>
<dbReference type="AlphaFoldDB" id="A0A7S1TJ58"/>
<feature type="transmembrane region" description="Helical" evidence="1">
    <location>
        <begin position="12"/>
        <end position="29"/>
    </location>
</feature>
<dbReference type="Gene3D" id="3.40.50.300">
    <property type="entry name" value="P-loop containing nucleotide triphosphate hydrolases"/>
    <property type="match status" value="1"/>
</dbReference>
<accession>A0A7S1TJ58</accession>
<dbReference type="EMBL" id="HBGH01015154">
    <property type="protein sequence ID" value="CAD9236370.1"/>
    <property type="molecule type" value="Transcribed_RNA"/>
</dbReference>
<reference evidence="2" key="1">
    <citation type="submission" date="2021-01" db="EMBL/GenBank/DDBJ databases">
        <authorList>
            <person name="Corre E."/>
            <person name="Pelletier E."/>
            <person name="Niang G."/>
            <person name="Scheremetjew M."/>
            <person name="Finn R."/>
            <person name="Kale V."/>
            <person name="Holt S."/>
            <person name="Cochrane G."/>
            <person name="Meng A."/>
            <person name="Brown T."/>
            <person name="Cohen L."/>
        </authorList>
    </citation>
    <scope>NUCLEOTIDE SEQUENCE</scope>
    <source>
        <strain evidence="2">SAG 36.94</strain>
    </source>
</reference>
<dbReference type="PROSITE" id="PS51257">
    <property type="entry name" value="PROKAR_LIPOPROTEIN"/>
    <property type="match status" value="1"/>
</dbReference>
<keyword evidence="1" id="KW-0812">Transmembrane</keyword>
<sequence length="329" mass="37545">MERIQGWRRSVILKLVAFSSILVACWIFISSNEGTTRLFSASASYKAPLESSYTCANGFIIHDHCQVEYLKRVVNTSGRAGLNVERVLCRTQRSQASSVNVVFGLGQGTTGTHAVSYALQFLGLRVFHFAELYEQGHPERRLAAQVVPNARRGLQELRNALYQPPETCHDMLDRFNFSVLVADTNPSVDAFFDFPLNELALEFLNFFPESRFLISTRSAEGWVSARLRDHGESAQAPYLRPCGHPLRELPRNAAISLFNAHRTFLECTLMDRLPSNRQLYVDLWASNLSSRDSWIQLGDLVQHRNSFIEDHCRFPREQRLLCDRETNMN</sequence>
<evidence type="ECO:0008006" key="3">
    <source>
        <dbReference type="Google" id="ProtNLM"/>
    </source>
</evidence>
<dbReference type="Pfam" id="PF17784">
    <property type="entry name" value="Sulfotransfer_4"/>
    <property type="match status" value="1"/>
</dbReference>
<keyword evidence="1" id="KW-1133">Transmembrane helix</keyword>